<dbReference type="InterPro" id="IPR009057">
    <property type="entry name" value="Homeodomain-like_sf"/>
</dbReference>
<dbReference type="PROSITE" id="PS50045">
    <property type="entry name" value="SIGMA54_INTERACT_4"/>
    <property type="match status" value="1"/>
</dbReference>
<dbReference type="FunFam" id="3.40.50.300:FF:000006">
    <property type="entry name" value="DNA-binding transcriptional regulator NtrC"/>
    <property type="match status" value="1"/>
</dbReference>
<evidence type="ECO:0000256" key="7">
    <source>
        <dbReference type="ARBA" id="ARBA00023163"/>
    </source>
</evidence>
<dbReference type="InterPro" id="IPR029016">
    <property type="entry name" value="GAF-like_dom_sf"/>
</dbReference>
<dbReference type="InterPro" id="IPR003018">
    <property type="entry name" value="GAF"/>
</dbReference>
<dbReference type="InterPro" id="IPR058031">
    <property type="entry name" value="AAA_lid_NorR"/>
</dbReference>
<dbReference type="InterPro" id="IPR027417">
    <property type="entry name" value="P-loop_NTPase"/>
</dbReference>
<protein>
    <submittedName>
        <fullName evidence="10">Sigma-54-dependent Fis family transcriptional regulator</fullName>
    </submittedName>
</protein>
<dbReference type="PANTHER" id="PTHR32071:SF77">
    <property type="entry name" value="TRANSCRIPTIONAL REGULATORY PROTEIN"/>
    <property type="match status" value="1"/>
</dbReference>
<dbReference type="Gene3D" id="1.10.8.60">
    <property type="match status" value="1"/>
</dbReference>
<feature type="region of interest" description="Disordered" evidence="8">
    <location>
        <begin position="319"/>
        <end position="347"/>
    </location>
</feature>
<keyword evidence="6" id="KW-0010">Activator</keyword>
<dbReference type="GO" id="GO:0043565">
    <property type="term" value="F:sequence-specific DNA binding"/>
    <property type="evidence" value="ECO:0007669"/>
    <property type="project" value="InterPro"/>
</dbReference>
<evidence type="ECO:0000256" key="5">
    <source>
        <dbReference type="ARBA" id="ARBA00023125"/>
    </source>
</evidence>
<dbReference type="PROSITE" id="PS00688">
    <property type="entry name" value="SIGMA54_INTERACT_3"/>
    <property type="match status" value="1"/>
</dbReference>
<dbReference type="CDD" id="cd00009">
    <property type="entry name" value="AAA"/>
    <property type="match status" value="1"/>
</dbReference>
<dbReference type="SUPFAM" id="SSF52540">
    <property type="entry name" value="P-loop containing nucleoside triphosphate hydrolases"/>
    <property type="match status" value="1"/>
</dbReference>
<keyword evidence="3" id="KW-0902">Two-component regulatory system</keyword>
<dbReference type="GO" id="GO:0000160">
    <property type="term" value="P:phosphorelay signal transduction system"/>
    <property type="evidence" value="ECO:0007669"/>
    <property type="project" value="UniProtKB-KW"/>
</dbReference>
<keyword evidence="7" id="KW-0804">Transcription</keyword>
<gene>
    <name evidence="10" type="ORF">SAE02_02490</name>
</gene>
<evidence type="ECO:0000313" key="10">
    <source>
        <dbReference type="EMBL" id="GEO36101.1"/>
    </source>
</evidence>
<evidence type="ECO:0000256" key="4">
    <source>
        <dbReference type="ARBA" id="ARBA00023015"/>
    </source>
</evidence>
<dbReference type="Pfam" id="PF02954">
    <property type="entry name" value="HTH_8"/>
    <property type="match status" value="1"/>
</dbReference>
<proteinExistence type="predicted"/>
<reference evidence="10 11" key="1">
    <citation type="submission" date="2019-07" db="EMBL/GenBank/DDBJ databases">
        <title>Whole genome shotgun sequence of Skermanella aerolata NBRC 106429.</title>
        <authorList>
            <person name="Hosoyama A."/>
            <person name="Uohara A."/>
            <person name="Ohji S."/>
            <person name="Ichikawa N."/>
        </authorList>
    </citation>
    <scope>NUCLEOTIDE SEQUENCE [LARGE SCALE GENOMIC DNA]</scope>
    <source>
        <strain evidence="10 11">NBRC 106429</strain>
    </source>
</reference>
<dbReference type="GO" id="GO:0005524">
    <property type="term" value="F:ATP binding"/>
    <property type="evidence" value="ECO:0007669"/>
    <property type="project" value="UniProtKB-KW"/>
</dbReference>
<dbReference type="PROSITE" id="PS00676">
    <property type="entry name" value="SIGMA54_INTERACT_2"/>
    <property type="match status" value="1"/>
</dbReference>
<dbReference type="SMART" id="SM00382">
    <property type="entry name" value="AAA"/>
    <property type="match status" value="1"/>
</dbReference>
<dbReference type="Gene3D" id="3.40.50.300">
    <property type="entry name" value="P-loop containing nucleotide triphosphate hydrolases"/>
    <property type="match status" value="1"/>
</dbReference>
<dbReference type="SUPFAM" id="SSF46689">
    <property type="entry name" value="Homeodomain-like"/>
    <property type="match status" value="1"/>
</dbReference>
<dbReference type="Gene3D" id="1.10.10.60">
    <property type="entry name" value="Homeodomain-like"/>
    <property type="match status" value="1"/>
</dbReference>
<evidence type="ECO:0000313" key="11">
    <source>
        <dbReference type="Proteomes" id="UP000321523"/>
    </source>
</evidence>
<feature type="domain" description="Sigma-54 factor interaction" evidence="9">
    <location>
        <begin position="352"/>
        <end position="572"/>
    </location>
</feature>
<dbReference type="InterPro" id="IPR002078">
    <property type="entry name" value="Sigma_54_int"/>
</dbReference>
<evidence type="ECO:0000256" key="2">
    <source>
        <dbReference type="ARBA" id="ARBA00022840"/>
    </source>
</evidence>
<dbReference type="SUPFAM" id="SSF55781">
    <property type="entry name" value="GAF domain-like"/>
    <property type="match status" value="1"/>
</dbReference>
<keyword evidence="5" id="KW-0238">DNA-binding</keyword>
<organism evidence="10 11">
    <name type="scientific">Skermanella aerolata</name>
    <dbReference type="NCBI Taxonomy" id="393310"/>
    <lineage>
        <taxon>Bacteria</taxon>
        <taxon>Pseudomonadati</taxon>
        <taxon>Pseudomonadota</taxon>
        <taxon>Alphaproteobacteria</taxon>
        <taxon>Rhodospirillales</taxon>
        <taxon>Azospirillaceae</taxon>
        <taxon>Skermanella</taxon>
    </lineage>
</organism>
<dbReference type="Proteomes" id="UP000321523">
    <property type="component" value="Unassembled WGS sequence"/>
</dbReference>
<accession>A0A512DHY2</accession>
<keyword evidence="11" id="KW-1185">Reference proteome</keyword>
<keyword evidence="1" id="KW-0547">Nucleotide-binding</keyword>
<evidence type="ECO:0000256" key="3">
    <source>
        <dbReference type="ARBA" id="ARBA00023012"/>
    </source>
</evidence>
<dbReference type="RefSeq" id="WP_044425709.1">
    <property type="nucleotide sequence ID" value="NZ_BJYZ01000002.1"/>
</dbReference>
<comment type="caution">
    <text evidence="10">The sequence shown here is derived from an EMBL/GenBank/DDBJ whole genome shotgun (WGS) entry which is preliminary data.</text>
</comment>
<dbReference type="Gene3D" id="3.30.450.40">
    <property type="match status" value="1"/>
</dbReference>
<dbReference type="EMBL" id="BJYZ01000002">
    <property type="protein sequence ID" value="GEO36101.1"/>
    <property type="molecule type" value="Genomic_DNA"/>
</dbReference>
<dbReference type="Pfam" id="PF01590">
    <property type="entry name" value="GAF"/>
    <property type="match status" value="1"/>
</dbReference>
<dbReference type="Pfam" id="PF00158">
    <property type="entry name" value="Sigma54_activat"/>
    <property type="match status" value="1"/>
</dbReference>
<dbReference type="PANTHER" id="PTHR32071">
    <property type="entry name" value="TRANSCRIPTIONAL REGULATORY PROTEIN"/>
    <property type="match status" value="1"/>
</dbReference>
<dbReference type="InterPro" id="IPR025944">
    <property type="entry name" value="Sigma_54_int_dom_CS"/>
</dbReference>
<dbReference type="PROSITE" id="PS00675">
    <property type="entry name" value="SIGMA54_INTERACT_1"/>
    <property type="match status" value="1"/>
</dbReference>
<dbReference type="InterPro" id="IPR002197">
    <property type="entry name" value="HTH_Fis"/>
</dbReference>
<dbReference type="AlphaFoldDB" id="A0A512DHY2"/>
<keyword evidence="2" id="KW-0067">ATP-binding</keyword>
<sequence length="651" mass="70701">MVRLHAPEREHVDLIVASVTGGAASASDHDQDTQPPDLIRRSWARCLNSHRLDPARPGRPVVLTQNELGGFREPMEEFIGIATAELRRLYAQVAGSDYVVILTDANGVAVDYLGQASFEQELKQAGLYLGSIWAEAQEGTNGVGTCIATREPLIVHRHEHFRALHTGLTCTVAPIFDPAGALLGVLDVSNMSAPTDRRSQMLALELVKRSARLMEDGYFLTRSRRCWIVGISAGRELADLVIDGLLAVDGGGTILGANQTALRADLTGDGSPLIGRSLYDLFGLTLDSLIGRQRTGMPQALRCLATGGTWYATLRPPAGRALRPATDRPRQQMAVSQGKPENPTGPLDLDRLAGADPVMIGNVQRVRRVLGKGIGIMILGETGTGKEAVAQAIHHAGPRSARPFVGINCAAIPETLIESELFGYVDGAFTGARRGGVRGKVQLADGGTLFLDEIGDMPLMAQTRLLRVLAEREILPLGHDRPIAVDLDVICATHQDLQQLVAEGRFREDLYYRLNNLSLTLPPLRDRTDKADLIRSFCAPARIDPPALAALLACRWPGNIRQLQNVMRVARALSDDGVIRLADLPPEVTKPTETPHRHETLPAGEAGILLSVLRRHQWCVTHAAEELHISRSTLHRKINRYGLVSPAHMDG</sequence>
<evidence type="ECO:0000256" key="8">
    <source>
        <dbReference type="SAM" id="MobiDB-lite"/>
    </source>
</evidence>
<evidence type="ECO:0000256" key="6">
    <source>
        <dbReference type="ARBA" id="ARBA00023159"/>
    </source>
</evidence>
<evidence type="ECO:0000256" key="1">
    <source>
        <dbReference type="ARBA" id="ARBA00022741"/>
    </source>
</evidence>
<dbReference type="GO" id="GO:0006355">
    <property type="term" value="P:regulation of DNA-templated transcription"/>
    <property type="evidence" value="ECO:0007669"/>
    <property type="project" value="InterPro"/>
</dbReference>
<keyword evidence="4" id="KW-0805">Transcription regulation</keyword>
<dbReference type="InterPro" id="IPR025662">
    <property type="entry name" value="Sigma_54_int_dom_ATP-bd_1"/>
</dbReference>
<name>A0A512DHY2_9PROT</name>
<dbReference type="Pfam" id="PF25601">
    <property type="entry name" value="AAA_lid_14"/>
    <property type="match status" value="1"/>
</dbReference>
<dbReference type="InterPro" id="IPR025943">
    <property type="entry name" value="Sigma_54_int_dom_ATP-bd_2"/>
</dbReference>
<dbReference type="InterPro" id="IPR003593">
    <property type="entry name" value="AAA+_ATPase"/>
</dbReference>
<evidence type="ECO:0000259" key="9">
    <source>
        <dbReference type="PROSITE" id="PS50045"/>
    </source>
</evidence>